<evidence type="ECO:0000313" key="1">
    <source>
        <dbReference type="Proteomes" id="UP000504608"/>
    </source>
</evidence>
<name>A0A6J1JXV2_CUCMA</name>
<dbReference type="OrthoDB" id="1931548at2759"/>
<reference evidence="2" key="1">
    <citation type="submission" date="2025-08" db="UniProtKB">
        <authorList>
            <consortium name="RefSeq"/>
        </authorList>
    </citation>
    <scope>IDENTIFICATION</scope>
    <source>
        <tissue evidence="2">Young leaves</tissue>
    </source>
</reference>
<dbReference type="RefSeq" id="XP_022992554.1">
    <property type="nucleotide sequence ID" value="XM_023136786.1"/>
</dbReference>
<proteinExistence type="predicted"/>
<dbReference type="GeneID" id="111488842"/>
<keyword evidence="1" id="KW-1185">Reference proteome</keyword>
<dbReference type="AlphaFoldDB" id="A0A6J1JXV2"/>
<sequence length="207" mass="23148">MAAEELRVEEAMPWLPSQVLDEACDIKVYMRQHHHKQQPYFLQRQRHHDRPLLSSSDFALSSNQKSKFSNVSSLPHQRQKPAVSAANWTAGGHGMQAIFLDCGRQLGGTGVFLPRGTGGTNYQPNKKPACSMVLVPARVVQALNLDVQALGLGLQISPRKDPKINKNGRECNSMVKNKKGKDVNCSFVSRNQAHSSQEIFLPKEWTY</sequence>
<gene>
    <name evidence="2" type="primary">LOC111488842</name>
</gene>
<dbReference type="KEGG" id="cmax:111488842"/>
<protein>
    <submittedName>
        <fullName evidence="2">Uncharacterized protein LOC111488842 isoform X1</fullName>
    </submittedName>
</protein>
<dbReference type="Proteomes" id="UP000504608">
    <property type="component" value="Unplaced"/>
</dbReference>
<organism evidence="1 2">
    <name type="scientific">Cucurbita maxima</name>
    <name type="common">Pumpkin</name>
    <name type="synonym">Winter squash</name>
    <dbReference type="NCBI Taxonomy" id="3661"/>
    <lineage>
        <taxon>Eukaryota</taxon>
        <taxon>Viridiplantae</taxon>
        <taxon>Streptophyta</taxon>
        <taxon>Embryophyta</taxon>
        <taxon>Tracheophyta</taxon>
        <taxon>Spermatophyta</taxon>
        <taxon>Magnoliopsida</taxon>
        <taxon>eudicotyledons</taxon>
        <taxon>Gunneridae</taxon>
        <taxon>Pentapetalae</taxon>
        <taxon>rosids</taxon>
        <taxon>fabids</taxon>
        <taxon>Cucurbitales</taxon>
        <taxon>Cucurbitaceae</taxon>
        <taxon>Cucurbiteae</taxon>
        <taxon>Cucurbita</taxon>
    </lineage>
</organism>
<accession>A0A6J1JXV2</accession>
<dbReference type="PANTHER" id="PTHR33356:SF13">
    <property type="entry name" value="DUF4005 DOMAIN-CONTAINING PROTEIN"/>
    <property type="match status" value="1"/>
</dbReference>
<dbReference type="PANTHER" id="PTHR33356">
    <property type="entry name" value="TIP41-LIKE PROTEIN"/>
    <property type="match status" value="1"/>
</dbReference>
<evidence type="ECO:0000313" key="2">
    <source>
        <dbReference type="RefSeq" id="XP_022992554.1"/>
    </source>
</evidence>